<dbReference type="Pfam" id="PF18902">
    <property type="entry name" value="DUF5658"/>
    <property type="match status" value="1"/>
</dbReference>
<dbReference type="EMBL" id="QKNX01000004">
    <property type="protein sequence ID" value="TKR25329.1"/>
    <property type="molecule type" value="Genomic_DNA"/>
</dbReference>
<keyword evidence="1" id="KW-0812">Transmembrane</keyword>
<protein>
    <submittedName>
        <fullName evidence="4">Uncharacterized protein</fullName>
    </submittedName>
</protein>
<sequence>MPDPPVILVITPDPTRSERVARWLGNTHTVRTAADRDAALQEFDTAVDVVLVDEELSDVPLEELLGQLKALQVGCQYVHLVTDPPGLEEMGLGVDERVRKPLDREELRSLVTRLEKRKDVQEAVDSYFSALSKRRALEAEMVSDPENDPRYRALSGELLGRRRQIESLLTQVEKKDHESTTVNDRINTEPTPLYRANPYEFYGLWLFAALTYGVGDLFSTAYPVLVVPGIEEANPIVDTLLMNFGIGGFLFFKLFVFLILITISVQGGRTADRFSYYWPPLLATVLGAGLTVWNLRLIG</sequence>
<accession>A0A4U5JH07</accession>
<dbReference type="OrthoDB" id="270892at2157"/>
<evidence type="ECO:0000313" key="4">
    <source>
        <dbReference type="EMBL" id="TKR25329.1"/>
    </source>
</evidence>
<gene>
    <name evidence="4" type="ORF">DM868_11225</name>
</gene>
<feature type="domain" description="HalX" evidence="2">
    <location>
        <begin position="117"/>
        <end position="179"/>
    </location>
</feature>
<dbReference type="AlphaFoldDB" id="A0A4U5JH07"/>
<dbReference type="Pfam" id="PF08663">
    <property type="entry name" value="HalX"/>
    <property type="match status" value="1"/>
</dbReference>
<dbReference type="InterPro" id="IPR043717">
    <property type="entry name" value="DUF5658"/>
</dbReference>
<dbReference type="InterPro" id="IPR011006">
    <property type="entry name" value="CheY-like_superfamily"/>
</dbReference>
<keyword evidence="1" id="KW-1133">Transmembrane helix</keyword>
<evidence type="ECO:0000256" key="1">
    <source>
        <dbReference type="SAM" id="Phobius"/>
    </source>
</evidence>
<keyword evidence="1" id="KW-0472">Membrane</keyword>
<dbReference type="Gene3D" id="3.40.50.2300">
    <property type="match status" value="1"/>
</dbReference>
<organism evidence="4 5">
    <name type="scientific">Natronomonas salsuginis</name>
    <dbReference type="NCBI Taxonomy" id="2217661"/>
    <lineage>
        <taxon>Archaea</taxon>
        <taxon>Methanobacteriati</taxon>
        <taxon>Methanobacteriota</taxon>
        <taxon>Stenosarchaea group</taxon>
        <taxon>Halobacteria</taxon>
        <taxon>Halobacteriales</taxon>
        <taxon>Natronomonadaceae</taxon>
        <taxon>Natronomonas</taxon>
    </lineage>
</organism>
<dbReference type="RefSeq" id="WP_137276968.1">
    <property type="nucleotide sequence ID" value="NZ_QKNX01000004.1"/>
</dbReference>
<dbReference type="InterPro" id="IPR013971">
    <property type="entry name" value="HalX_domain"/>
</dbReference>
<evidence type="ECO:0000259" key="2">
    <source>
        <dbReference type="Pfam" id="PF08663"/>
    </source>
</evidence>
<comment type="caution">
    <text evidence="4">The sequence shown here is derived from an EMBL/GenBank/DDBJ whole genome shotgun (WGS) entry which is preliminary data.</text>
</comment>
<feature type="transmembrane region" description="Helical" evidence="1">
    <location>
        <begin position="277"/>
        <end position="295"/>
    </location>
</feature>
<feature type="domain" description="DUF5658" evidence="3">
    <location>
        <begin position="208"/>
        <end position="298"/>
    </location>
</feature>
<name>A0A4U5JH07_9EURY</name>
<dbReference type="Proteomes" id="UP000308037">
    <property type="component" value="Unassembled WGS sequence"/>
</dbReference>
<evidence type="ECO:0000313" key="5">
    <source>
        <dbReference type="Proteomes" id="UP000308037"/>
    </source>
</evidence>
<keyword evidence="5" id="KW-1185">Reference proteome</keyword>
<evidence type="ECO:0000259" key="3">
    <source>
        <dbReference type="Pfam" id="PF18902"/>
    </source>
</evidence>
<reference evidence="4 5" key="1">
    <citation type="submission" date="2019-04" db="EMBL/GenBank/DDBJ databases">
        <title>Natronomonas sp. F20-122 a newhaloarchaeon isolated from a saline saltern of Isla Bacuta, Huelva, Spain.</title>
        <authorList>
            <person name="Duran-Viseras A."/>
            <person name="Sanchez-Porro C."/>
            <person name="Ventosa A."/>
        </authorList>
    </citation>
    <scope>NUCLEOTIDE SEQUENCE [LARGE SCALE GENOMIC DNA]</scope>
    <source>
        <strain evidence="4 5">F20-122</strain>
    </source>
</reference>
<proteinExistence type="predicted"/>
<dbReference type="SUPFAM" id="SSF52172">
    <property type="entry name" value="CheY-like"/>
    <property type="match status" value="1"/>
</dbReference>
<feature type="transmembrane region" description="Helical" evidence="1">
    <location>
        <begin position="202"/>
        <end position="228"/>
    </location>
</feature>
<feature type="transmembrane region" description="Helical" evidence="1">
    <location>
        <begin position="240"/>
        <end position="265"/>
    </location>
</feature>